<dbReference type="SUPFAM" id="SSF81383">
    <property type="entry name" value="F-box domain"/>
    <property type="match status" value="1"/>
</dbReference>
<evidence type="ECO:0000256" key="1">
    <source>
        <dbReference type="SAM" id="MobiDB-lite"/>
    </source>
</evidence>
<accession>A0ABP0VKI8</accession>
<evidence type="ECO:0000259" key="2">
    <source>
        <dbReference type="SMART" id="SM00256"/>
    </source>
</evidence>
<dbReference type="SMART" id="SM00256">
    <property type="entry name" value="FBOX"/>
    <property type="match status" value="1"/>
</dbReference>
<name>A0ABP0VKI8_9BRYO</name>
<dbReference type="InterPro" id="IPR036047">
    <property type="entry name" value="F-box-like_dom_sf"/>
</dbReference>
<dbReference type="Gene3D" id="1.20.1280.50">
    <property type="match status" value="1"/>
</dbReference>
<proteinExistence type="predicted"/>
<evidence type="ECO:0000313" key="4">
    <source>
        <dbReference type="Proteomes" id="UP001497444"/>
    </source>
</evidence>
<sequence length="135" mass="15340">MAGQQRKRQKTTRERGSRATDLDLEEAEEGGDQIGMEGFPLAVIGNILSHLDDVKDVVRASMTCRKWRVALRHHLHTLRHNYWKFLPGLEESKTEKLEFCSDGHNSADIGSPNSAHLSLDQLFNDSRYPFALAYC</sequence>
<dbReference type="EMBL" id="CAXAQS010000959">
    <property type="protein sequence ID" value="CAK9253975.1"/>
    <property type="molecule type" value="Genomic_DNA"/>
</dbReference>
<feature type="region of interest" description="Disordered" evidence="1">
    <location>
        <begin position="1"/>
        <end position="30"/>
    </location>
</feature>
<reference evidence="3" key="1">
    <citation type="submission" date="2024-02" db="EMBL/GenBank/DDBJ databases">
        <authorList>
            <consortium name="ELIXIR-Norway"/>
            <consortium name="Elixir Norway"/>
        </authorList>
    </citation>
    <scope>NUCLEOTIDE SEQUENCE</scope>
</reference>
<feature type="domain" description="F-box" evidence="2">
    <location>
        <begin position="39"/>
        <end position="80"/>
    </location>
</feature>
<gene>
    <name evidence="3" type="ORF">CSSPJE1EN1_LOCUS29353</name>
</gene>
<protein>
    <recommendedName>
        <fullName evidence="2">F-box domain-containing protein</fullName>
    </recommendedName>
</protein>
<dbReference type="InterPro" id="IPR001810">
    <property type="entry name" value="F-box_dom"/>
</dbReference>
<comment type="caution">
    <text evidence="3">The sequence shown here is derived from an EMBL/GenBank/DDBJ whole genome shotgun (WGS) entry which is preliminary data.</text>
</comment>
<organism evidence="3 4">
    <name type="scientific">Sphagnum jensenii</name>
    <dbReference type="NCBI Taxonomy" id="128206"/>
    <lineage>
        <taxon>Eukaryota</taxon>
        <taxon>Viridiplantae</taxon>
        <taxon>Streptophyta</taxon>
        <taxon>Embryophyta</taxon>
        <taxon>Bryophyta</taxon>
        <taxon>Sphagnophytina</taxon>
        <taxon>Sphagnopsida</taxon>
        <taxon>Sphagnales</taxon>
        <taxon>Sphagnaceae</taxon>
        <taxon>Sphagnum</taxon>
    </lineage>
</organism>
<feature type="compositionally biased region" description="Basic residues" evidence="1">
    <location>
        <begin position="1"/>
        <end position="10"/>
    </location>
</feature>
<feature type="compositionally biased region" description="Basic and acidic residues" evidence="1">
    <location>
        <begin position="11"/>
        <end position="21"/>
    </location>
</feature>
<evidence type="ECO:0000313" key="3">
    <source>
        <dbReference type="EMBL" id="CAK9253975.1"/>
    </source>
</evidence>
<keyword evidence="4" id="KW-1185">Reference proteome</keyword>
<dbReference type="Pfam" id="PF12937">
    <property type="entry name" value="F-box-like"/>
    <property type="match status" value="1"/>
</dbReference>
<dbReference type="Proteomes" id="UP001497444">
    <property type="component" value="Unassembled WGS sequence"/>
</dbReference>